<evidence type="ECO:0000313" key="8">
    <source>
        <dbReference type="Proteomes" id="UP000261480"/>
    </source>
</evidence>
<keyword evidence="8" id="KW-1185">Reference proteome</keyword>
<evidence type="ECO:0000313" key="7">
    <source>
        <dbReference type="Ensembl" id="ENSPMEP00000005141.1"/>
    </source>
</evidence>
<evidence type="ECO:0000256" key="4">
    <source>
        <dbReference type="ARBA" id="ARBA00022529"/>
    </source>
</evidence>
<comment type="subcellular location">
    <subcellularLocation>
        <location evidence="1">Secreted</location>
    </subcellularLocation>
</comment>
<organism evidence="7 8">
    <name type="scientific">Poecilia mexicana</name>
    <dbReference type="NCBI Taxonomy" id="48701"/>
    <lineage>
        <taxon>Eukaryota</taxon>
        <taxon>Metazoa</taxon>
        <taxon>Chordata</taxon>
        <taxon>Craniata</taxon>
        <taxon>Vertebrata</taxon>
        <taxon>Euteleostomi</taxon>
        <taxon>Actinopterygii</taxon>
        <taxon>Neopterygii</taxon>
        <taxon>Teleostei</taxon>
        <taxon>Neoteleostei</taxon>
        <taxon>Acanthomorphata</taxon>
        <taxon>Ovalentaria</taxon>
        <taxon>Atherinomorphae</taxon>
        <taxon>Cyprinodontiformes</taxon>
        <taxon>Poeciliidae</taxon>
        <taxon>Poeciliinae</taxon>
        <taxon>Poecilia</taxon>
    </lineage>
</organism>
<evidence type="ECO:0000256" key="6">
    <source>
        <dbReference type="SAM" id="SignalP"/>
    </source>
</evidence>
<comment type="similarity">
    <text evidence="2">Belongs to the pleurocidin family.</text>
</comment>
<reference evidence="7" key="1">
    <citation type="submission" date="2025-08" db="UniProtKB">
        <authorList>
            <consortium name="Ensembl"/>
        </authorList>
    </citation>
    <scope>IDENTIFICATION</scope>
</reference>
<evidence type="ECO:0000256" key="3">
    <source>
        <dbReference type="ARBA" id="ARBA00022525"/>
    </source>
</evidence>
<keyword evidence="5" id="KW-0044">Antibiotic</keyword>
<dbReference type="Ensembl" id="ENSPMET00000007981.1">
    <property type="protein sequence ID" value="ENSPMEP00000005141.1"/>
    <property type="gene ID" value="ENSPMEG00000006489.1"/>
</dbReference>
<name>A0A3B3WQR4_9TELE</name>
<dbReference type="GO" id="GO:0005576">
    <property type="term" value="C:extracellular region"/>
    <property type="evidence" value="ECO:0007669"/>
    <property type="project" value="UniProtKB-SubCell"/>
</dbReference>
<dbReference type="InterPro" id="IPR012515">
    <property type="entry name" value="Antimicrobial12"/>
</dbReference>
<keyword evidence="6" id="KW-0732">Signal</keyword>
<proteinExistence type="inferred from homology"/>
<feature type="signal peptide" evidence="6">
    <location>
        <begin position="1"/>
        <end position="22"/>
    </location>
</feature>
<accession>A0A3B3WQR4</accession>
<evidence type="ECO:0000256" key="5">
    <source>
        <dbReference type="ARBA" id="ARBA00023022"/>
    </source>
</evidence>
<dbReference type="GO" id="GO:0042742">
    <property type="term" value="P:defense response to bacterium"/>
    <property type="evidence" value="ECO:0007669"/>
    <property type="project" value="UniProtKB-KW"/>
</dbReference>
<dbReference type="Proteomes" id="UP000261480">
    <property type="component" value="Unplaced"/>
</dbReference>
<protein>
    <submittedName>
        <fullName evidence="7">Uncharacterized protein</fullName>
    </submittedName>
</protein>
<keyword evidence="4" id="KW-0929">Antimicrobial</keyword>
<evidence type="ECO:0000256" key="1">
    <source>
        <dbReference type="ARBA" id="ARBA00004613"/>
    </source>
</evidence>
<sequence length="55" mass="6224">MKFVMVFLVAALVVLMAEPGECFFKKLWGSIKAAAKGARDSWRGRSCLQTQRFQD</sequence>
<feature type="chain" id="PRO_5017183655" evidence="6">
    <location>
        <begin position="23"/>
        <end position="55"/>
    </location>
</feature>
<evidence type="ECO:0000256" key="2">
    <source>
        <dbReference type="ARBA" id="ARBA00007419"/>
    </source>
</evidence>
<dbReference type="AlphaFoldDB" id="A0A3B3WQR4"/>
<keyword evidence="3" id="KW-0964">Secreted</keyword>
<reference evidence="7" key="2">
    <citation type="submission" date="2025-09" db="UniProtKB">
        <authorList>
            <consortium name="Ensembl"/>
        </authorList>
    </citation>
    <scope>IDENTIFICATION</scope>
</reference>
<dbReference type="Pfam" id="PF08107">
    <property type="entry name" value="Antimicrobial12"/>
    <property type="match status" value="1"/>
</dbReference>